<dbReference type="EMBL" id="CP066744">
    <property type="protein sequence ID" value="QQK07204.1"/>
    <property type="molecule type" value="Genomic_DNA"/>
</dbReference>
<evidence type="ECO:0000313" key="2">
    <source>
        <dbReference type="Proteomes" id="UP000595814"/>
    </source>
</evidence>
<evidence type="ECO:0000313" key="1">
    <source>
        <dbReference type="EMBL" id="QQK07204.1"/>
    </source>
</evidence>
<proteinExistence type="predicted"/>
<keyword evidence="2" id="KW-1185">Reference proteome</keyword>
<name>A0AC61MRX3_9FIRM</name>
<protein>
    <submittedName>
        <fullName evidence="1">Thioredoxin fold domain-containing protein</fullName>
    </submittedName>
</protein>
<dbReference type="Proteomes" id="UP000595814">
    <property type="component" value="Chromosome"/>
</dbReference>
<organism evidence="1 2">
    <name type="scientific">Miniphocaeibacter halophilus</name>
    <dbReference type="NCBI Taxonomy" id="2931922"/>
    <lineage>
        <taxon>Bacteria</taxon>
        <taxon>Bacillati</taxon>
        <taxon>Bacillota</taxon>
        <taxon>Tissierellia</taxon>
        <taxon>Tissierellales</taxon>
        <taxon>Peptoniphilaceae</taxon>
        <taxon>Miniphocaeibacter</taxon>
    </lineage>
</organism>
<reference evidence="1 2" key="1">
    <citation type="journal article" date="2022" name="Int. J. Syst. Evol. Microbiol.">
        <title>Miniphocaeibacter halophilus sp. nov., an ammonium-tolerant acetate-producing bacterium isolated from a biogas system.</title>
        <authorList>
            <person name="Schnurer A."/>
            <person name="Singh A."/>
            <person name="Bi S."/>
            <person name="Qiao W."/>
            <person name="Westerholm M."/>
        </authorList>
    </citation>
    <scope>NUCLEOTIDE SEQUENCE [LARGE SCALE GENOMIC DNA]</scope>
    <source>
        <strain evidence="1 2">AMB_01</strain>
    </source>
</reference>
<gene>
    <name evidence="1" type="ORF">JFY71_07700</name>
</gene>
<sequence length="102" mass="11710">MNITTENFEQEVLNSNIPVVIDFWKEDCVPCAALEPIIDEIAKEAEGYKVYKVNIKENLELARKYVIFSAPTTMIFKDGKMVKAISGYQEKETIVNTIKEYL</sequence>
<accession>A0AC61MRX3</accession>